<evidence type="ECO:0000256" key="2">
    <source>
        <dbReference type="ARBA" id="ARBA00023015"/>
    </source>
</evidence>
<keyword evidence="3" id="KW-0731">Sigma factor</keyword>
<dbReference type="InterPro" id="IPR013324">
    <property type="entry name" value="RNA_pol_sigma_r3/r4-like"/>
</dbReference>
<evidence type="ECO:0000313" key="8">
    <source>
        <dbReference type="EMBL" id="MBT8797660.1"/>
    </source>
</evidence>
<evidence type="ECO:0000256" key="3">
    <source>
        <dbReference type="ARBA" id="ARBA00023082"/>
    </source>
</evidence>
<dbReference type="PANTHER" id="PTHR43133:SF8">
    <property type="entry name" value="RNA POLYMERASE SIGMA FACTOR HI_1459-RELATED"/>
    <property type="match status" value="1"/>
</dbReference>
<proteinExistence type="inferred from homology"/>
<evidence type="ECO:0000256" key="5">
    <source>
        <dbReference type="ARBA" id="ARBA00023163"/>
    </source>
</evidence>
<keyword evidence="9" id="KW-1185">Reference proteome</keyword>
<feature type="region of interest" description="Disordered" evidence="6">
    <location>
        <begin position="1"/>
        <end position="22"/>
    </location>
</feature>
<dbReference type="NCBIfam" id="TIGR02937">
    <property type="entry name" value="sigma70-ECF"/>
    <property type="match status" value="1"/>
</dbReference>
<evidence type="ECO:0000259" key="7">
    <source>
        <dbReference type="Pfam" id="PF04542"/>
    </source>
</evidence>
<keyword evidence="4" id="KW-0238">DNA-binding</keyword>
<dbReference type="Pfam" id="PF04542">
    <property type="entry name" value="Sigma70_r2"/>
    <property type="match status" value="1"/>
</dbReference>
<dbReference type="Gene3D" id="1.10.1740.10">
    <property type="match status" value="1"/>
</dbReference>
<dbReference type="InterPro" id="IPR036388">
    <property type="entry name" value="WH-like_DNA-bd_sf"/>
</dbReference>
<dbReference type="EMBL" id="JAFLHG010000004">
    <property type="protein sequence ID" value="MBT8797660.1"/>
    <property type="molecule type" value="Genomic_DNA"/>
</dbReference>
<dbReference type="Gene3D" id="1.10.10.10">
    <property type="entry name" value="Winged helix-like DNA-binding domain superfamily/Winged helix DNA-binding domain"/>
    <property type="match status" value="1"/>
</dbReference>
<evidence type="ECO:0000256" key="4">
    <source>
        <dbReference type="ARBA" id="ARBA00023125"/>
    </source>
</evidence>
<feature type="domain" description="RNA polymerase sigma-70 region 2" evidence="7">
    <location>
        <begin position="49"/>
        <end position="116"/>
    </location>
</feature>
<dbReference type="InterPro" id="IPR007627">
    <property type="entry name" value="RNA_pol_sigma70_r2"/>
</dbReference>
<organism evidence="8 9">
    <name type="scientific">Microbacterium flavum</name>
    <dbReference type="NCBI Taxonomy" id="415216"/>
    <lineage>
        <taxon>Bacteria</taxon>
        <taxon>Bacillati</taxon>
        <taxon>Actinomycetota</taxon>
        <taxon>Actinomycetes</taxon>
        <taxon>Micrococcales</taxon>
        <taxon>Microbacteriaceae</taxon>
        <taxon>Microbacterium</taxon>
    </lineage>
</organism>
<keyword evidence="5" id="KW-0804">Transcription</keyword>
<name>A0ABS5XT03_9MICO</name>
<dbReference type="InterPro" id="IPR013325">
    <property type="entry name" value="RNA_pol_sigma_r2"/>
</dbReference>
<dbReference type="PANTHER" id="PTHR43133">
    <property type="entry name" value="RNA POLYMERASE ECF-TYPE SIGMA FACTO"/>
    <property type="match status" value="1"/>
</dbReference>
<feature type="compositionally biased region" description="Low complexity" evidence="6">
    <location>
        <begin position="1"/>
        <end position="17"/>
    </location>
</feature>
<sequence>MTDADPSTSSADASGADTAGGGVPASIWDRAARSFSLWREGDIHAMDDLVRTMTPVLWHVVRAYGLAPMLAEDVVQATWLTLIRRAESIRDPHAVAGWLTTSARREAWRAARAQQRQRPTDAVDLEPLLAPDLPAEDRAQTTDRDRRLWSAVASLDERCRRLLRVIAFEERPDYAGIARDLGMPIGSIGPTRGRCLGKLRTALAAHGWGGDSRDL</sequence>
<dbReference type="InterPro" id="IPR014284">
    <property type="entry name" value="RNA_pol_sigma-70_dom"/>
</dbReference>
<evidence type="ECO:0000313" key="9">
    <source>
        <dbReference type="Proteomes" id="UP000740605"/>
    </source>
</evidence>
<evidence type="ECO:0000256" key="1">
    <source>
        <dbReference type="ARBA" id="ARBA00010641"/>
    </source>
</evidence>
<dbReference type="SUPFAM" id="SSF88946">
    <property type="entry name" value="Sigma2 domain of RNA polymerase sigma factors"/>
    <property type="match status" value="1"/>
</dbReference>
<comment type="caution">
    <text evidence="8">The sequence shown here is derived from an EMBL/GenBank/DDBJ whole genome shotgun (WGS) entry which is preliminary data.</text>
</comment>
<comment type="similarity">
    <text evidence="1">Belongs to the sigma-70 factor family. ECF subfamily.</text>
</comment>
<accession>A0ABS5XT03</accession>
<evidence type="ECO:0000256" key="6">
    <source>
        <dbReference type="SAM" id="MobiDB-lite"/>
    </source>
</evidence>
<keyword evidence="2" id="KW-0805">Transcription regulation</keyword>
<reference evidence="8 9" key="1">
    <citation type="submission" date="2021-03" db="EMBL/GenBank/DDBJ databases">
        <title>Microbacterium pauli sp. nov., isolated from microfiltered milk.</title>
        <authorList>
            <person name="Bellassi P."/>
            <person name="Fontana A."/>
            <person name="Callegari M.L."/>
            <person name="Lorenzo M."/>
            <person name="Cappa F."/>
        </authorList>
    </citation>
    <scope>NUCLEOTIDE SEQUENCE [LARGE SCALE GENOMIC DNA]</scope>
    <source>
        <strain evidence="8 9">DSM 18909</strain>
    </source>
</reference>
<dbReference type="InterPro" id="IPR039425">
    <property type="entry name" value="RNA_pol_sigma-70-like"/>
</dbReference>
<dbReference type="SUPFAM" id="SSF88659">
    <property type="entry name" value="Sigma3 and sigma4 domains of RNA polymerase sigma factors"/>
    <property type="match status" value="1"/>
</dbReference>
<protein>
    <submittedName>
        <fullName evidence="8">Sigma-70 family RNA polymerase sigma factor</fullName>
    </submittedName>
</protein>
<dbReference type="RefSeq" id="WP_215486893.1">
    <property type="nucleotide sequence ID" value="NZ_BAAAPJ010000002.1"/>
</dbReference>
<gene>
    <name evidence="8" type="ORF">J0P97_06195</name>
</gene>
<dbReference type="Proteomes" id="UP000740605">
    <property type="component" value="Unassembled WGS sequence"/>
</dbReference>